<name>A0ABN7HTH8_9BURK</name>
<feature type="modified residue" description="4-aspartylphosphate" evidence="2">
    <location>
        <position position="55"/>
    </location>
</feature>
<dbReference type="InterPro" id="IPR001789">
    <property type="entry name" value="Sig_transdc_resp-reg_receiver"/>
</dbReference>
<dbReference type="SMART" id="SM00448">
    <property type="entry name" value="REC"/>
    <property type="match status" value="1"/>
</dbReference>
<dbReference type="SUPFAM" id="SSF52172">
    <property type="entry name" value="CheY-like"/>
    <property type="match status" value="1"/>
</dbReference>
<evidence type="ECO:0000313" key="4">
    <source>
        <dbReference type="EMBL" id="CAD6534110.1"/>
    </source>
</evidence>
<proteinExistence type="predicted"/>
<dbReference type="EMBL" id="CAJHCQ010000006">
    <property type="protein sequence ID" value="CAD6534110.1"/>
    <property type="molecule type" value="Genomic_DNA"/>
</dbReference>
<evidence type="ECO:0000256" key="1">
    <source>
        <dbReference type="ARBA" id="ARBA00022553"/>
    </source>
</evidence>
<dbReference type="RefSeq" id="WP_201696591.1">
    <property type="nucleotide sequence ID" value="NZ_CAJHCQ010000006.1"/>
</dbReference>
<keyword evidence="5" id="KW-1185">Reference proteome</keyword>
<comment type="caution">
    <text evidence="4">The sequence shown here is derived from an EMBL/GenBank/DDBJ whole genome shotgun (WGS) entry which is preliminary data.</text>
</comment>
<accession>A0ABN7HTH8</accession>
<dbReference type="PROSITE" id="PS50110">
    <property type="entry name" value="RESPONSE_REGULATORY"/>
    <property type="match status" value="1"/>
</dbReference>
<feature type="domain" description="Response regulatory" evidence="3">
    <location>
        <begin position="6"/>
        <end position="120"/>
    </location>
</feature>
<dbReference type="InterPro" id="IPR011006">
    <property type="entry name" value="CheY-like_superfamily"/>
</dbReference>
<organism evidence="4 5">
    <name type="scientific">Paraburkholderia hiiakae</name>
    <dbReference type="NCBI Taxonomy" id="1081782"/>
    <lineage>
        <taxon>Bacteria</taxon>
        <taxon>Pseudomonadati</taxon>
        <taxon>Pseudomonadota</taxon>
        <taxon>Betaproteobacteria</taxon>
        <taxon>Burkholderiales</taxon>
        <taxon>Burkholderiaceae</taxon>
        <taxon>Paraburkholderia</taxon>
    </lineage>
</organism>
<dbReference type="InterPro" id="IPR050595">
    <property type="entry name" value="Bact_response_regulator"/>
</dbReference>
<protein>
    <submittedName>
        <fullName evidence="4">Transcriptional regulatory protein TdiR</fullName>
    </submittedName>
</protein>
<dbReference type="Pfam" id="PF00072">
    <property type="entry name" value="Response_reg"/>
    <property type="match status" value="1"/>
</dbReference>
<gene>
    <name evidence="4" type="primary">tdiR_1</name>
    <name evidence="4" type="ORF">LMG27952_02883</name>
</gene>
<reference evidence="4 5" key="1">
    <citation type="submission" date="2020-10" db="EMBL/GenBank/DDBJ databases">
        <authorList>
            <person name="Peeters C."/>
        </authorList>
    </citation>
    <scope>NUCLEOTIDE SEQUENCE [LARGE SCALE GENOMIC DNA]</scope>
    <source>
        <strain evidence="4 5">LMG 27952</strain>
    </source>
</reference>
<dbReference type="PANTHER" id="PTHR44591">
    <property type="entry name" value="STRESS RESPONSE REGULATOR PROTEIN 1"/>
    <property type="match status" value="1"/>
</dbReference>
<dbReference type="Gene3D" id="3.40.50.2300">
    <property type="match status" value="1"/>
</dbReference>
<dbReference type="PANTHER" id="PTHR44591:SF25">
    <property type="entry name" value="CHEMOTAXIS TWO-COMPONENT RESPONSE REGULATOR"/>
    <property type="match status" value="1"/>
</dbReference>
<evidence type="ECO:0000259" key="3">
    <source>
        <dbReference type="PROSITE" id="PS50110"/>
    </source>
</evidence>
<dbReference type="Proteomes" id="UP000656319">
    <property type="component" value="Unassembled WGS sequence"/>
</dbReference>
<sequence>MTPVALVSVVEDDESVRESIESLIRAFGWEVLTFDSADAFLRSGAVHRTRCLISDVTMPGMSGLEMHALLLSQGSAPPTIFITAYPNAQDGSIARANGALAYLEKPVDSSVILEKVRQAIGKA</sequence>
<evidence type="ECO:0000313" key="5">
    <source>
        <dbReference type="Proteomes" id="UP000656319"/>
    </source>
</evidence>
<keyword evidence="1 2" id="KW-0597">Phosphoprotein</keyword>
<evidence type="ECO:0000256" key="2">
    <source>
        <dbReference type="PROSITE-ProRule" id="PRU00169"/>
    </source>
</evidence>